<evidence type="ECO:0000313" key="2">
    <source>
        <dbReference type="EMBL" id="AHZ68171.1"/>
    </source>
</evidence>
<dbReference type="Pfam" id="PF01471">
    <property type="entry name" value="PG_binding_1"/>
    <property type="match status" value="1"/>
</dbReference>
<dbReference type="InterPro" id="IPR036366">
    <property type="entry name" value="PGBDSf"/>
</dbReference>
<evidence type="ECO:0000313" key="3">
    <source>
        <dbReference type="Proteomes" id="UP000026913"/>
    </source>
</evidence>
<accession>A0A024E6C1</accession>
<dbReference type="KEGG" id="pman:OU5_1092"/>
<dbReference type="NCBIfam" id="TIGR02594">
    <property type="entry name" value="TIGR02594 family protein"/>
    <property type="match status" value="1"/>
</dbReference>
<dbReference type="AlphaFoldDB" id="A0A024E6C1"/>
<gene>
    <name evidence="2" type="ORF">OU5_1092</name>
</gene>
<evidence type="ECO:0000259" key="1">
    <source>
        <dbReference type="Pfam" id="PF01471"/>
    </source>
</evidence>
<sequence>MSSETVRSIQQALIADGFFPGEVDGIWGRRTIAAVKAFQDSVGLEADGIVGPKTSAALFSDVDHVPAGPLLPWLAEAENLIGTREVLGDKNNPTILDWADDLDLHYPGDEVPWCGLFVAHCVGSTMPEEVLPSNPLGARQWEKFGESTVPRLGAVMVFWRESKNSGKGHVGFYTGEDSNAYRILGGNQTDKVCLTWVGKDRFLKARWPRKASSLGGGDAIIVMNRTEDLSRNEA</sequence>
<dbReference type="OrthoDB" id="1523598at2"/>
<name>A0A024E6C1_9PSED</name>
<dbReference type="Proteomes" id="UP000026913">
    <property type="component" value="Chromosome"/>
</dbReference>
<dbReference type="GeneID" id="46433268"/>
<dbReference type="SUPFAM" id="SSF47090">
    <property type="entry name" value="PGBD-like"/>
    <property type="match status" value="1"/>
</dbReference>
<dbReference type="Gene3D" id="1.10.101.10">
    <property type="entry name" value="PGBD-like superfamily/PGBD"/>
    <property type="match status" value="1"/>
</dbReference>
<dbReference type="EMBL" id="CP005960">
    <property type="protein sequence ID" value="AHZ68171.1"/>
    <property type="molecule type" value="Genomic_DNA"/>
</dbReference>
<protein>
    <recommendedName>
        <fullName evidence="1">Peptidoglycan binding-like domain-containing protein</fullName>
    </recommendedName>
</protein>
<reference evidence="2 3" key="1">
    <citation type="journal article" date="2012" name="J. Bacteriol.">
        <title>Genome sequence of cold-adapted Pseudomonas mandelii strain JR-1.</title>
        <authorList>
            <person name="Jang S.H."/>
            <person name="Kim J."/>
            <person name="Kim J."/>
            <person name="Hong S."/>
            <person name="Lee C."/>
        </authorList>
    </citation>
    <scope>NUCLEOTIDE SEQUENCE [LARGE SCALE GENOMIC DNA]</scope>
    <source>
        <strain evidence="2 3">JR-1</strain>
    </source>
</reference>
<dbReference type="RefSeq" id="WP_010459062.1">
    <property type="nucleotide sequence ID" value="NZ_CP005960.1"/>
</dbReference>
<dbReference type="InterPro" id="IPR036365">
    <property type="entry name" value="PGBD-like_sf"/>
</dbReference>
<dbReference type="InterPro" id="IPR002477">
    <property type="entry name" value="Peptidoglycan-bd-like"/>
</dbReference>
<feature type="domain" description="Peptidoglycan binding-like" evidence="1">
    <location>
        <begin position="3"/>
        <end position="58"/>
    </location>
</feature>
<dbReference type="HOGENOM" id="CLU_100188_0_0_6"/>
<proteinExistence type="predicted"/>
<dbReference type="InterPro" id="IPR013423">
    <property type="entry name" value="CHP02594"/>
</dbReference>
<organism evidence="2 3">
    <name type="scientific">Pseudomonas mandelii JR-1</name>
    <dbReference type="NCBI Taxonomy" id="1147786"/>
    <lineage>
        <taxon>Bacteria</taxon>
        <taxon>Pseudomonadati</taxon>
        <taxon>Pseudomonadota</taxon>
        <taxon>Gammaproteobacteria</taxon>
        <taxon>Pseudomonadales</taxon>
        <taxon>Pseudomonadaceae</taxon>
        <taxon>Pseudomonas</taxon>
    </lineage>
</organism>